<keyword evidence="2" id="KW-1185">Reference proteome</keyword>
<name>A0A4C1XUQ4_EUMVA</name>
<protein>
    <submittedName>
        <fullName evidence="1">Uncharacterized protein</fullName>
    </submittedName>
</protein>
<evidence type="ECO:0000313" key="2">
    <source>
        <dbReference type="Proteomes" id="UP000299102"/>
    </source>
</evidence>
<dbReference type="Proteomes" id="UP000299102">
    <property type="component" value="Unassembled WGS sequence"/>
</dbReference>
<accession>A0A4C1XUQ4</accession>
<dbReference type="EMBL" id="BGZK01000979">
    <property type="protein sequence ID" value="GBP67278.1"/>
    <property type="molecule type" value="Genomic_DNA"/>
</dbReference>
<reference evidence="1 2" key="1">
    <citation type="journal article" date="2019" name="Commun. Biol.">
        <title>The bagworm genome reveals a unique fibroin gene that provides high tensile strength.</title>
        <authorList>
            <person name="Kono N."/>
            <person name="Nakamura H."/>
            <person name="Ohtoshi R."/>
            <person name="Tomita M."/>
            <person name="Numata K."/>
            <person name="Arakawa K."/>
        </authorList>
    </citation>
    <scope>NUCLEOTIDE SEQUENCE [LARGE SCALE GENOMIC DNA]</scope>
</reference>
<sequence length="114" mass="12753">MLNVIISKNDAWTHPRGAVPPGSSPTVRLTRYACPVRITRTAHADYGRAVSFLPMSVLKACSCKCNSEIAPAKLQRLNRFRNVRFQAKFWHQTSTNFAGTGLSQPHTLFCYNLS</sequence>
<gene>
    <name evidence="1" type="ORF">EVAR_43789_1</name>
</gene>
<dbReference type="AlphaFoldDB" id="A0A4C1XUQ4"/>
<evidence type="ECO:0000313" key="1">
    <source>
        <dbReference type="EMBL" id="GBP67278.1"/>
    </source>
</evidence>
<organism evidence="1 2">
    <name type="scientific">Eumeta variegata</name>
    <name type="common">Bagworm moth</name>
    <name type="synonym">Eumeta japonica</name>
    <dbReference type="NCBI Taxonomy" id="151549"/>
    <lineage>
        <taxon>Eukaryota</taxon>
        <taxon>Metazoa</taxon>
        <taxon>Ecdysozoa</taxon>
        <taxon>Arthropoda</taxon>
        <taxon>Hexapoda</taxon>
        <taxon>Insecta</taxon>
        <taxon>Pterygota</taxon>
        <taxon>Neoptera</taxon>
        <taxon>Endopterygota</taxon>
        <taxon>Lepidoptera</taxon>
        <taxon>Glossata</taxon>
        <taxon>Ditrysia</taxon>
        <taxon>Tineoidea</taxon>
        <taxon>Psychidae</taxon>
        <taxon>Oiketicinae</taxon>
        <taxon>Eumeta</taxon>
    </lineage>
</organism>
<comment type="caution">
    <text evidence="1">The sequence shown here is derived from an EMBL/GenBank/DDBJ whole genome shotgun (WGS) entry which is preliminary data.</text>
</comment>
<proteinExistence type="predicted"/>